<dbReference type="EMBL" id="GBRH01242563">
    <property type="protein sequence ID" value="JAD55332.1"/>
    <property type="molecule type" value="Transcribed_RNA"/>
</dbReference>
<proteinExistence type="predicted"/>
<reference evidence="1" key="2">
    <citation type="journal article" date="2015" name="Data Brief">
        <title>Shoot transcriptome of the giant reed, Arundo donax.</title>
        <authorList>
            <person name="Barrero R.A."/>
            <person name="Guerrero F.D."/>
            <person name="Moolhuijzen P."/>
            <person name="Goolsby J.A."/>
            <person name="Tidwell J."/>
            <person name="Bellgard S.E."/>
            <person name="Bellgard M.I."/>
        </authorList>
    </citation>
    <scope>NUCLEOTIDE SEQUENCE</scope>
    <source>
        <tissue evidence="1">Shoot tissue taken approximately 20 cm above the soil surface</tissue>
    </source>
</reference>
<accession>A0A0A9B7R0</accession>
<evidence type="ECO:0000313" key="1">
    <source>
        <dbReference type="EMBL" id="JAD55332.1"/>
    </source>
</evidence>
<sequence>MVAMIDKFLCGHHQLLLLLKWKMMTSGMAFLELMRITGVTKNLCTVY</sequence>
<dbReference type="AlphaFoldDB" id="A0A0A9B7R0"/>
<reference evidence="1" key="1">
    <citation type="submission" date="2014-09" db="EMBL/GenBank/DDBJ databases">
        <authorList>
            <person name="Magalhaes I.L.F."/>
            <person name="Oliveira U."/>
            <person name="Santos F.R."/>
            <person name="Vidigal T.H.D.A."/>
            <person name="Brescovit A.D."/>
            <person name="Santos A.J."/>
        </authorList>
    </citation>
    <scope>NUCLEOTIDE SEQUENCE</scope>
    <source>
        <tissue evidence="1">Shoot tissue taken approximately 20 cm above the soil surface</tissue>
    </source>
</reference>
<protein>
    <submittedName>
        <fullName evidence="1">Uncharacterized protein</fullName>
    </submittedName>
</protein>
<name>A0A0A9B7R0_ARUDO</name>
<organism evidence="1">
    <name type="scientific">Arundo donax</name>
    <name type="common">Giant reed</name>
    <name type="synonym">Donax arundinaceus</name>
    <dbReference type="NCBI Taxonomy" id="35708"/>
    <lineage>
        <taxon>Eukaryota</taxon>
        <taxon>Viridiplantae</taxon>
        <taxon>Streptophyta</taxon>
        <taxon>Embryophyta</taxon>
        <taxon>Tracheophyta</taxon>
        <taxon>Spermatophyta</taxon>
        <taxon>Magnoliopsida</taxon>
        <taxon>Liliopsida</taxon>
        <taxon>Poales</taxon>
        <taxon>Poaceae</taxon>
        <taxon>PACMAD clade</taxon>
        <taxon>Arundinoideae</taxon>
        <taxon>Arundineae</taxon>
        <taxon>Arundo</taxon>
    </lineage>
</organism>